<dbReference type="AlphaFoldDB" id="A0A1I3U485"/>
<evidence type="ECO:0000259" key="5">
    <source>
        <dbReference type="PROSITE" id="PS51462"/>
    </source>
</evidence>
<sequence length="180" mass="19366">MTGRSADGPPDPVPVSVPGPAQGPVACPPAARVVCLDAADRVLLLEWRDPYDGSRLREPPGGGIEPGETPLGAARRELAEETGLDPAAVLDRPVPVDRDVRWKGRRYRGTELFFPARFDGERPAVSRGGLLPHERTSLEGYAWVSWPDLGSPTGRVEPPRLLSVLAALLPDGPWGERFAP</sequence>
<dbReference type="Proteomes" id="UP000198928">
    <property type="component" value="Unassembled WGS sequence"/>
</dbReference>
<evidence type="ECO:0000256" key="3">
    <source>
        <dbReference type="ARBA" id="ARBA00022842"/>
    </source>
</evidence>
<proteinExistence type="predicted"/>
<dbReference type="GO" id="GO:0016787">
    <property type="term" value="F:hydrolase activity"/>
    <property type="evidence" value="ECO:0007669"/>
    <property type="project" value="UniProtKB-KW"/>
</dbReference>
<evidence type="ECO:0000256" key="2">
    <source>
        <dbReference type="ARBA" id="ARBA00022801"/>
    </source>
</evidence>
<feature type="region of interest" description="Disordered" evidence="4">
    <location>
        <begin position="1"/>
        <end position="24"/>
    </location>
</feature>
<keyword evidence="7" id="KW-1185">Reference proteome</keyword>
<dbReference type="SUPFAM" id="SSF55811">
    <property type="entry name" value="Nudix"/>
    <property type="match status" value="1"/>
</dbReference>
<dbReference type="InterPro" id="IPR000086">
    <property type="entry name" value="NUDIX_hydrolase_dom"/>
</dbReference>
<dbReference type="Pfam" id="PF00293">
    <property type="entry name" value="NUDIX"/>
    <property type="match status" value="1"/>
</dbReference>
<evidence type="ECO:0000256" key="4">
    <source>
        <dbReference type="SAM" id="MobiDB-lite"/>
    </source>
</evidence>
<dbReference type="InterPro" id="IPR020084">
    <property type="entry name" value="NUDIX_hydrolase_CS"/>
</dbReference>
<keyword evidence="2" id="KW-0378">Hydrolase</keyword>
<protein>
    <submittedName>
        <fullName evidence="6">8-oxo-dGTP pyrophosphatase MutT, NUDIX family</fullName>
    </submittedName>
</protein>
<dbReference type="Gene3D" id="3.90.79.10">
    <property type="entry name" value="Nucleoside Triphosphate Pyrophosphohydrolase"/>
    <property type="match status" value="1"/>
</dbReference>
<dbReference type="InterPro" id="IPR015797">
    <property type="entry name" value="NUDIX_hydrolase-like_dom_sf"/>
</dbReference>
<dbReference type="PROSITE" id="PS00893">
    <property type="entry name" value="NUDIX_BOX"/>
    <property type="match status" value="1"/>
</dbReference>
<evidence type="ECO:0000256" key="1">
    <source>
        <dbReference type="ARBA" id="ARBA00001946"/>
    </source>
</evidence>
<name>A0A1I3U485_9ACTN</name>
<dbReference type="PANTHER" id="PTHR43046">
    <property type="entry name" value="GDP-MANNOSE MANNOSYL HYDROLASE"/>
    <property type="match status" value="1"/>
</dbReference>
<organism evidence="6 7">
    <name type="scientific">Streptomyces pini</name>
    <dbReference type="NCBI Taxonomy" id="1520580"/>
    <lineage>
        <taxon>Bacteria</taxon>
        <taxon>Bacillati</taxon>
        <taxon>Actinomycetota</taxon>
        <taxon>Actinomycetes</taxon>
        <taxon>Kitasatosporales</taxon>
        <taxon>Streptomycetaceae</taxon>
        <taxon>Streptomyces</taxon>
    </lineage>
</organism>
<dbReference type="EMBL" id="FOSG01000001">
    <property type="protein sequence ID" value="SFJ77359.1"/>
    <property type="molecule type" value="Genomic_DNA"/>
</dbReference>
<evidence type="ECO:0000313" key="6">
    <source>
        <dbReference type="EMBL" id="SFJ77359.1"/>
    </source>
</evidence>
<accession>A0A1I3U485</accession>
<feature type="domain" description="Nudix hydrolase" evidence="5">
    <location>
        <begin position="20"/>
        <end position="169"/>
    </location>
</feature>
<dbReference type="PROSITE" id="PS51462">
    <property type="entry name" value="NUDIX"/>
    <property type="match status" value="1"/>
</dbReference>
<comment type="cofactor">
    <cofactor evidence="1">
        <name>Mg(2+)</name>
        <dbReference type="ChEBI" id="CHEBI:18420"/>
    </cofactor>
</comment>
<keyword evidence="3" id="KW-0460">Magnesium</keyword>
<reference evidence="7" key="1">
    <citation type="submission" date="2016-10" db="EMBL/GenBank/DDBJ databases">
        <authorList>
            <person name="Varghese N."/>
            <person name="Submissions S."/>
        </authorList>
    </citation>
    <scope>NUCLEOTIDE SEQUENCE [LARGE SCALE GENOMIC DNA]</scope>
    <source>
        <strain evidence="7">PL19</strain>
    </source>
</reference>
<gene>
    <name evidence="6" type="ORF">SAMN05192584_101259</name>
</gene>
<evidence type="ECO:0000313" key="7">
    <source>
        <dbReference type="Proteomes" id="UP000198928"/>
    </source>
</evidence>
<dbReference type="PANTHER" id="PTHR43046:SF12">
    <property type="entry name" value="GDP-MANNOSE MANNOSYL HYDROLASE"/>
    <property type="match status" value="1"/>
</dbReference>